<dbReference type="Proteomes" id="UP000015105">
    <property type="component" value="Chromosome 1D"/>
</dbReference>
<keyword evidence="2" id="KW-1185">Reference proteome</keyword>
<reference evidence="2" key="1">
    <citation type="journal article" date="2014" name="Science">
        <title>Ancient hybridizations among the ancestral genomes of bread wheat.</title>
        <authorList>
            <consortium name="International Wheat Genome Sequencing Consortium,"/>
            <person name="Marcussen T."/>
            <person name="Sandve S.R."/>
            <person name="Heier L."/>
            <person name="Spannagl M."/>
            <person name="Pfeifer M."/>
            <person name="Jakobsen K.S."/>
            <person name="Wulff B.B."/>
            <person name="Steuernagel B."/>
            <person name="Mayer K.F."/>
            <person name="Olsen O.A."/>
        </authorList>
    </citation>
    <scope>NUCLEOTIDE SEQUENCE [LARGE SCALE GENOMIC DNA]</scope>
    <source>
        <strain evidence="2">cv. AL8/78</strain>
    </source>
</reference>
<reference evidence="2" key="2">
    <citation type="journal article" date="2017" name="Nat. Plants">
        <title>The Aegilops tauschii genome reveals multiple impacts of transposons.</title>
        <authorList>
            <person name="Zhao G."/>
            <person name="Zou C."/>
            <person name="Li K."/>
            <person name="Wang K."/>
            <person name="Li T."/>
            <person name="Gao L."/>
            <person name="Zhang X."/>
            <person name="Wang H."/>
            <person name="Yang Z."/>
            <person name="Liu X."/>
            <person name="Jiang W."/>
            <person name="Mao L."/>
            <person name="Kong X."/>
            <person name="Jiao Y."/>
            <person name="Jia J."/>
        </authorList>
    </citation>
    <scope>NUCLEOTIDE SEQUENCE [LARGE SCALE GENOMIC DNA]</scope>
    <source>
        <strain evidence="2">cv. AL8/78</strain>
    </source>
</reference>
<sequence length="44" mass="4647">MEALHEEMPFDLSFHPSAPLVATSLITGELHMCAPPPAPSFGAV</sequence>
<reference evidence="1" key="5">
    <citation type="journal article" date="2021" name="G3 (Bethesda)">
        <title>Aegilops tauschii genome assembly Aet v5.0 features greater sequence contiguity and improved annotation.</title>
        <authorList>
            <person name="Wang L."/>
            <person name="Zhu T."/>
            <person name="Rodriguez J.C."/>
            <person name="Deal K.R."/>
            <person name="Dubcovsky J."/>
            <person name="McGuire P.E."/>
            <person name="Lux T."/>
            <person name="Spannagl M."/>
            <person name="Mayer K.F.X."/>
            <person name="Baldrich P."/>
            <person name="Meyers B.C."/>
            <person name="Huo N."/>
            <person name="Gu Y.Q."/>
            <person name="Zhou H."/>
            <person name="Devos K.M."/>
            <person name="Bennetzen J.L."/>
            <person name="Unver T."/>
            <person name="Budak H."/>
            <person name="Gulick P.J."/>
            <person name="Galiba G."/>
            <person name="Kalapos B."/>
            <person name="Nelson D.R."/>
            <person name="Li P."/>
            <person name="You F.M."/>
            <person name="Luo M.C."/>
            <person name="Dvorak J."/>
        </authorList>
    </citation>
    <scope>NUCLEOTIDE SEQUENCE [LARGE SCALE GENOMIC DNA]</scope>
    <source>
        <strain evidence="1">cv. AL8/78</strain>
    </source>
</reference>
<accession>A0A452ZML3</accession>
<protein>
    <submittedName>
        <fullName evidence="1">Uncharacterized protein</fullName>
    </submittedName>
</protein>
<proteinExistence type="predicted"/>
<evidence type="ECO:0000313" key="1">
    <source>
        <dbReference type="EnsemblPlants" id="AET1Gv20845300.12"/>
    </source>
</evidence>
<evidence type="ECO:0000313" key="2">
    <source>
        <dbReference type="Proteomes" id="UP000015105"/>
    </source>
</evidence>
<reference evidence="1" key="4">
    <citation type="submission" date="2019-03" db="UniProtKB">
        <authorList>
            <consortium name="EnsemblPlants"/>
        </authorList>
    </citation>
    <scope>IDENTIFICATION</scope>
</reference>
<reference evidence="1" key="3">
    <citation type="journal article" date="2017" name="Nature">
        <title>Genome sequence of the progenitor of the wheat D genome Aegilops tauschii.</title>
        <authorList>
            <person name="Luo M.C."/>
            <person name="Gu Y.Q."/>
            <person name="Puiu D."/>
            <person name="Wang H."/>
            <person name="Twardziok S.O."/>
            <person name="Deal K.R."/>
            <person name="Huo N."/>
            <person name="Zhu T."/>
            <person name="Wang L."/>
            <person name="Wang Y."/>
            <person name="McGuire P.E."/>
            <person name="Liu S."/>
            <person name="Long H."/>
            <person name="Ramasamy R.K."/>
            <person name="Rodriguez J.C."/>
            <person name="Van S.L."/>
            <person name="Yuan L."/>
            <person name="Wang Z."/>
            <person name="Xia Z."/>
            <person name="Xiao L."/>
            <person name="Anderson O.D."/>
            <person name="Ouyang S."/>
            <person name="Liang Y."/>
            <person name="Zimin A.V."/>
            <person name="Pertea G."/>
            <person name="Qi P."/>
            <person name="Bennetzen J.L."/>
            <person name="Dai X."/>
            <person name="Dawson M.W."/>
            <person name="Muller H.G."/>
            <person name="Kugler K."/>
            <person name="Rivarola-Duarte L."/>
            <person name="Spannagl M."/>
            <person name="Mayer K.F.X."/>
            <person name="Lu F.H."/>
            <person name="Bevan M.W."/>
            <person name="Leroy P."/>
            <person name="Li P."/>
            <person name="You F.M."/>
            <person name="Sun Q."/>
            <person name="Liu Z."/>
            <person name="Lyons E."/>
            <person name="Wicker T."/>
            <person name="Salzberg S.L."/>
            <person name="Devos K.M."/>
            <person name="Dvorak J."/>
        </authorList>
    </citation>
    <scope>NUCLEOTIDE SEQUENCE [LARGE SCALE GENOMIC DNA]</scope>
    <source>
        <strain evidence="1">cv. AL8/78</strain>
    </source>
</reference>
<dbReference type="EnsemblPlants" id="AET1Gv20845300.12">
    <property type="protein sequence ID" value="AET1Gv20845300.12"/>
    <property type="gene ID" value="AET1Gv20845300"/>
</dbReference>
<organism evidence="1 2">
    <name type="scientific">Aegilops tauschii subsp. strangulata</name>
    <name type="common">Goatgrass</name>
    <dbReference type="NCBI Taxonomy" id="200361"/>
    <lineage>
        <taxon>Eukaryota</taxon>
        <taxon>Viridiplantae</taxon>
        <taxon>Streptophyta</taxon>
        <taxon>Embryophyta</taxon>
        <taxon>Tracheophyta</taxon>
        <taxon>Spermatophyta</taxon>
        <taxon>Magnoliopsida</taxon>
        <taxon>Liliopsida</taxon>
        <taxon>Poales</taxon>
        <taxon>Poaceae</taxon>
        <taxon>BOP clade</taxon>
        <taxon>Pooideae</taxon>
        <taxon>Triticodae</taxon>
        <taxon>Triticeae</taxon>
        <taxon>Triticinae</taxon>
        <taxon>Aegilops</taxon>
    </lineage>
</organism>
<dbReference type="AlphaFoldDB" id="A0A452ZML3"/>
<name>A0A452ZML3_AEGTS</name>
<dbReference type="Gramene" id="AET1Gv20845300.12">
    <property type="protein sequence ID" value="AET1Gv20845300.12"/>
    <property type="gene ID" value="AET1Gv20845300"/>
</dbReference>